<organism evidence="4 5">
    <name type="scientific">Mycena rosella</name>
    <name type="common">Pink bonnet</name>
    <name type="synonym">Agaricus rosellus</name>
    <dbReference type="NCBI Taxonomy" id="1033263"/>
    <lineage>
        <taxon>Eukaryota</taxon>
        <taxon>Fungi</taxon>
        <taxon>Dikarya</taxon>
        <taxon>Basidiomycota</taxon>
        <taxon>Agaricomycotina</taxon>
        <taxon>Agaricomycetes</taxon>
        <taxon>Agaricomycetidae</taxon>
        <taxon>Agaricales</taxon>
        <taxon>Marasmiineae</taxon>
        <taxon>Mycenaceae</taxon>
        <taxon>Mycena</taxon>
    </lineage>
</organism>
<dbReference type="PANTHER" id="PTHR24321">
    <property type="entry name" value="DEHYDROGENASES, SHORT CHAIN"/>
    <property type="match status" value="1"/>
</dbReference>
<keyword evidence="3" id="KW-0560">Oxidoreductase</keyword>
<comment type="caution">
    <text evidence="4">The sequence shown here is derived from an EMBL/GenBank/DDBJ whole genome shotgun (WGS) entry which is preliminary data.</text>
</comment>
<dbReference type="PRINTS" id="PR00080">
    <property type="entry name" value="SDRFAMILY"/>
</dbReference>
<gene>
    <name evidence="4" type="ORF">B0H17DRAFT_305151</name>
</gene>
<dbReference type="Gene3D" id="3.40.50.720">
    <property type="entry name" value="NAD(P)-binding Rossmann-like Domain"/>
    <property type="match status" value="1"/>
</dbReference>
<evidence type="ECO:0000256" key="1">
    <source>
        <dbReference type="ARBA" id="ARBA00006484"/>
    </source>
</evidence>
<keyword evidence="5" id="KW-1185">Reference proteome</keyword>
<dbReference type="SUPFAM" id="SSF51735">
    <property type="entry name" value="NAD(P)-binding Rossmann-fold domains"/>
    <property type="match status" value="1"/>
</dbReference>
<evidence type="ECO:0000256" key="2">
    <source>
        <dbReference type="ARBA" id="ARBA00022857"/>
    </source>
</evidence>
<evidence type="ECO:0000256" key="3">
    <source>
        <dbReference type="ARBA" id="ARBA00023002"/>
    </source>
</evidence>
<dbReference type="PROSITE" id="PS00061">
    <property type="entry name" value="ADH_SHORT"/>
    <property type="match status" value="1"/>
</dbReference>
<proteinExistence type="inferred from homology"/>
<dbReference type="Pfam" id="PF13561">
    <property type="entry name" value="adh_short_C2"/>
    <property type="match status" value="1"/>
</dbReference>
<dbReference type="PANTHER" id="PTHR24321:SF8">
    <property type="entry name" value="ESTRADIOL 17-BETA-DEHYDROGENASE 8-RELATED"/>
    <property type="match status" value="1"/>
</dbReference>
<dbReference type="AlphaFoldDB" id="A0AAD7DT96"/>
<keyword evidence="2" id="KW-0521">NADP</keyword>
<dbReference type="GO" id="GO:0016491">
    <property type="term" value="F:oxidoreductase activity"/>
    <property type="evidence" value="ECO:0007669"/>
    <property type="project" value="UniProtKB-KW"/>
</dbReference>
<dbReference type="InterPro" id="IPR002347">
    <property type="entry name" value="SDR_fam"/>
</dbReference>
<reference evidence="4" key="1">
    <citation type="submission" date="2023-03" db="EMBL/GenBank/DDBJ databases">
        <title>Massive genome expansion in bonnet fungi (Mycena s.s.) driven by repeated elements and novel gene families across ecological guilds.</title>
        <authorList>
            <consortium name="Lawrence Berkeley National Laboratory"/>
            <person name="Harder C.B."/>
            <person name="Miyauchi S."/>
            <person name="Viragh M."/>
            <person name="Kuo A."/>
            <person name="Thoen E."/>
            <person name="Andreopoulos B."/>
            <person name="Lu D."/>
            <person name="Skrede I."/>
            <person name="Drula E."/>
            <person name="Henrissat B."/>
            <person name="Morin E."/>
            <person name="Kohler A."/>
            <person name="Barry K."/>
            <person name="LaButti K."/>
            <person name="Morin E."/>
            <person name="Salamov A."/>
            <person name="Lipzen A."/>
            <person name="Mereny Z."/>
            <person name="Hegedus B."/>
            <person name="Baldrian P."/>
            <person name="Stursova M."/>
            <person name="Weitz H."/>
            <person name="Taylor A."/>
            <person name="Grigoriev I.V."/>
            <person name="Nagy L.G."/>
            <person name="Martin F."/>
            <person name="Kauserud H."/>
        </authorList>
    </citation>
    <scope>NUCLEOTIDE SEQUENCE</scope>
    <source>
        <strain evidence="4">CBHHK067</strain>
    </source>
</reference>
<protein>
    <submittedName>
        <fullName evidence="4">NAD(P)-binding protein</fullName>
    </submittedName>
</protein>
<comment type="similarity">
    <text evidence="1">Belongs to the short-chain dehydrogenases/reductases (SDR) family.</text>
</comment>
<name>A0AAD7DT96_MYCRO</name>
<accession>A0AAD7DT96</accession>
<dbReference type="Proteomes" id="UP001221757">
    <property type="component" value="Unassembled WGS sequence"/>
</dbReference>
<dbReference type="PRINTS" id="PR00081">
    <property type="entry name" value="GDHRDH"/>
</dbReference>
<evidence type="ECO:0000313" key="5">
    <source>
        <dbReference type="Proteomes" id="UP001221757"/>
    </source>
</evidence>
<dbReference type="InterPro" id="IPR020904">
    <property type="entry name" value="Sc_DH/Rdtase_CS"/>
</dbReference>
<evidence type="ECO:0000313" key="4">
    <source>
        <dbReference type="EMBL" id="KAJ7699207.1"/>
    </source>
</evidence>
<dbReference type="InterPro" id="IPR036291">
    <property type="entry name" value="NAD(P)-bd_dom_sf"/>
</dbReference>
<dbReference type="EMBL" id="JARKIE010000023">
    <property type="protein sequence ID" value="KAJ7699207.1"/>
    <property type="molecule type" value="Genomic_DNA"/>
</dbReference>
<dbReference type="FunFam" id="3.40.50.720:FF:000084">
    <property type="entry name" value="Short-chain dehydrogenase reductase"/>
    <property type="match status" value="1"/>
</dbReference>
<sequence length="261" mass="27204">MIISRGVALVTGAAQGIGRTIALRLADDGFDVAVNDIPSKAASLARVAEDIQTKGRASSVHLLDVTVEEQVEKMVADVVAAHGGLDVMVANAGVAKWASILDTSTDEWDRMMTINGRGTFLCYKYAGMQMIKQGRGGRIIGASSVAGKAGCAGLSAYCASKFAVRGLTQAAALEFGSHNITVNAYAPGAIESDMMNALASESHKYTGKPPEMYLAAQENAAAIKRLGTAEEVANLVSFIASEASQFITGQSISVNGGMYFD</sequence>